<feature type="transmembrane region" description="Helical" evidence="7">
    <location>
        <begin position="286"/>
        <end position="308"/>
    </location>
</feature>
<keyword evidence="8" id="KW-1185">Reference proteome</keyword>
<keyword evidence="5 7" id="KW-1133">Transmembrane helix</keyword>
<dbReference type="InterPro" id="IPR036259">
    <property type="entry name" value="MFS_trans_sf"/>
</dbReference>
<evidence type="ECO:0000313" key="8">
    <source>
        <dbReference type="Proteomes" id="UP001652625"/>
    </source>
</evidence>
<evidence type="ECO:0000256" key="3">
    <source>
        <dbReference type="ARBA" id="ARBA00022448"/>
    </source>
</evidence>
<name>A0ABM4CLY0_HYDVU</name>
<feature type="transmembrane region" description="Helical" evidence="7">
    <location>
        <begin position="154"/>
        <end position="173"/>
    </location>
</feature>
<feature type="transmembrane region" description="Helical" evidence="7">
    <location>
        <begin position="381"/>
        <end position="401"/>
    </location>
</feature>
<dbReference type="Gene3D" id="1.20.1250.20">
    <property type="entry name" value="MFS general substrate transporter like domains"/>
    <property type="match status" value="1"/>
</dbReference>
<dbReference type="InterPro" id="IPR009716">
    <property type="entry name" value="Ferroportin-1"/>
</dbReference>
<evidence type="ECO:0000256" key="1">
    <source>
        <dbReference type="ARBA" id="ARBA00004141"/>
    </source>
</evidence>
<comment type="similarity">
    <text evidence="2 7">Belongs to the ferroportin (FP) (TC 2.A.100) family. SLC40A subfamily.</text>
</comment>
<accession>A0ABM4CLY0</accession>
<feature type="transmembrane region" description="Helical" evidence="7">
    <location>
        <begin position="102"/>
        <end position="120"/>
    </location>
</feature>
<evidence type="ECO:0000256" key="2">
    <source>
        <dbReference type="ARBA" id="ARBA00006279"/>
    </source>
</evidence>
<dbReference type="SUPFAM" id="SSF103473">
    <property type="entry name" value="MFS general substrate transporter"/>
    <property type="match status" value="1"/>
</dbReference>
<dbReference type="CDD" id="cd17480">
    <property type="entry name" value="MFS_SLC40A1_like"/>
    <property type="match status" value="1"/>
</dbReference>
<dbReference type="PANTHER" id="PTHR11660:SF57">
    <property type="entry name" value="SOLUTE CARRIER FAMILY 40 MEMBER"/>
    <property type="match status" value="1"/>
</dbReference>
<gene>
    <name evidence="9" type="primary">LOC124811248</name>
</gene>
<keyword evidence="6 7" id="KW-0472">Membrane</keyword>
<feature type="transmembrane region" description="Helical" evidence="7">
    <location>
        <begin position="253"/>
        <end position="280"/>
    </location>
</feature>
<keyword evidence="3 7" id="KW-0813">Transport</keyword>
<feature type="transmembrane region" description="Helical" evidence="7">
    <location>
        <begin position="452"/>
        <end position="473"/>
    </location>
</feature>
<comment type="caution">
    <text evidence="7">Lacks conserved residue(s) required for the propagation of feature annotation.</text>
</comment>
<organism evidence="8 9">
    <name type="scientific">Hydra vulgaris</name>
    <name type="common">Hydra</name>
    <name type="synonym">Hydra attenuata</name>
    <dbReference type="NCBI Taxonomy" id="6087"/>
    <lineage>
        <taxon>Eukaryota</taxon>
        <taxon>Metazoa</taxon>
        <taxon>Cnidaria</taxon>
        <taxon>Hydrozoa</taxon>
        <taxon>Hydroidolina</taxon>
        <taxon>Anthoathecata</taxon>
        <taxon>Aplanulata</taxon>
        <taxon>Hydridae</taxon>
        <taxon>Hydra</taxon>
    </lineage>
</organism>
<dbReference type="GeneID" id="124811248"/>
<feature type="transmembrane region" description="Helical" evidence="7">
    <location>
        <begin position="74"/>
        <end position="96"/>
    </location>
</feature>
<feature type="transmembrane region" description="Helical" evidence="7">
    <location>
        <begin position="320"/>
        <end position="339"/>
    </location>
</feature>
<evidence type="ECO:0000256" key="4">
    <source>
        <dbReference type="ARBA" id="ARBA00022692"/>
    </source>
</evidence>
<comment type="function">
    <text evidence="7">May be involved in iron transport and iron homeostasis.</text>
</comment>
<keyword evidence="7" id="KW-0406">Ion transport</keyword>
<evidence type="ECO:0000256" key="7">
    <source>
        <dbReference type="RuleBase" id="RU365065"/>
    </source>
</evidence>
<keyword evidence="4 7" id="KW-0812">Transmembrane</keyword>
<protein>
    <recommendedName>
        <fullName evidence="7">Solute carrier family 40 member</fullName>
    </recommendedName>
</protein>
<feature type="transmembrane region" description="Helical" evidence="7">
    <location>
        <begin position="41"/>
        <end position="62"/>
    </location>
</feature>
<reference evidence="9" key="1">
    <citation type="submission" date="2025-08" db="UniProtKB">
        <authorList>
            <consortium name="RefSeq"/>
        </authorList>
    </citation>
    <scope>IDENTIFICATION</scope>
</reference>
<dbReference type="Proteomes" id="UP001652625">
    <property type="component" value="Chromosome 09"/>
</dbReference>
<comment type="subcellular location">
    <subcellularLocation>
        <location evidence="1 7">Membrane</location>
        <topology evidence="1 7">Multi-pass membrane protein</topology>
    </subcellularLocation>
</comment>
<dbReference type="PANTHER" id="PTHR11660">
    <property type="entry name" value="SOLUTE CARRIER FAMILY 40 MEMBER"/>
    <property type="match status" value="1"/>
</dbReference>
<dbReference type="Pfam" id="PF06963">
    <property type="entry name" value="FPN1"/>
    <property type="match status" value="1"/>
</dbReference>
<sequence length="488" mass="54346">MWTGYWLCSSFFFSSWGDNMWNFAVGLYLVKLTPGSLQLTAIYGAVVTSSVIFFAPIIGNWIDRKNRLVVIRTLLLLQNGLIICSAVFISLILFRVTANNNILTLFKVLVIIFGAAANLASQGEQISITRDWVVVICHNDNDSLAKLNAHMRRIDLSVAILAPIAVGSLMSLISDLSGIALICGWNILSMFSEYIQLRHIYKTVPELTEKHINEYEPIGEIENDHKMKLTWLGIFDRIKLSFIGWKVYKSQSIYLAGIALAVLYLTVLGFSSITVGYAYSQSMKEVYVSIFFGTGALFGILGTIVFPFLRNKVGLVKTGLIGLGYQCSMLIICVASIWAPGSPSSLKHLKRNITEINSTFINNNVMSYHKSITTHSPIINYHSYVSILLLMLGVVLSRSGLWISDLTITQLQQENVEEEFRGAVGGVQSSLNSVLDLMQYILTIVLFKPEDFGILILISFSAVFTSFLLYITFSIKTHVISKKMSDDG</sequence>
<dbReference type="RefSeq" id="XP_065662809.1">
    <property type="nucleotide sequence ID" value="XM_065806737.1"/>
</dbReference>
<evidence type="ECO:0000256" key="6">
    <source>
        <dbReference type="ARBA" id="ARBA00023136"/>
    </source>
</evidence>
<evidence type="ECO:0000313" key="9">
    <source>
        <dbReference type="RefSeq" id="XP_065662809.1"/>
    </source>
</evidence>
<evidence type="ECO:0000256" key="5">
    <source>
        <dbReference type="ARBA" id="ARBA00022989"/>
    </source>
</evidence>
<proteinExistence type="inferred from homology"/>